<reference evidence="3" key="1">
    <citation type="journal article" date="2019" name="Nat. Commun.">
        <title>Genome-wide association mapping of date palm fruit traits.</title>
        <authorList>
            <person name="Hazzouri K.M."/>
            <person name="Gros-Balthazard M."/>
            <person name="Flowers J.M."/>
            <person name="Copetti D."/>
            <person name="Lemansour A."/>
            <person name="Lebrun M."/>
            <person name="Masmoudi K."/>
            <person name="Ferrand S."/>
            <person name="Dhar M.I."/>
            <person name="Fresquez Z.A."/>
            <person name="Rosas U."/>
            <person name="Zhang J."/>
            <person name="Talag J."/>
            <person name="Lee S."/>
            <person name="Kudrna D."/>
            <person name="Powell R.F."/>
            <person name="Leitch I.J."/>
            <person name="Krueger R.R."/>
            <person name="Wing R.A."/>
            <person name="Amiri K.M.A."/>
            <person name="Purugganan M.D."/>
        </authorList>
    </citation>
    <scope>NUCLEOTIDE SEQUENCE [LARGE SCALE GENOMIC DNA]</scope>
    <source>
        <strain evidence="3">cv. Khalas</strain>
    </source>
</reference>
<organism evidence="3 4">
    <name type="scientific">Phoenix dactylifera</name>
    <name type="common">Date palm</name>
    <dbReference type="NCBI Taxonomy" id="42345"/>
    <lineage>
        <taxon>Eukaryota</taxon>
        <taxon>Viridiplantae</taxon>
        <taxon>Streptophyta</taxon>
        <taxon>Embryophyta</taxon>
        <taxon>Tracheophyta</taxon>
        <taxon>Spermatophyta</taxon>
        <taxon>Magnoliopsida</taxon>
        <taxon>Liliopsida</taxon>
        <taxon>Arecaceae</taxon>
        <taxon>Coryphoideae</taxon>
        <taxon>Phoeniceae</taxon>
        <taxon>Phoenix</taxon>
    </lineage>
</organism>
<feature type="coiled-coil region" evidence="1">
    <location>
        <begin position="119"/>
        <end position="146"/>
    </location>
</feature>
<sequence>MDRRPAYGEETSLTRAPPSSPPTLAPTTLPPEPSSLPSSRLTQSTTQPSPPALSEDQLQRIASSIVDEIASQGKFSGASSTKIPPSNAALTQMVADMRAELVSLRCLLQGQYRRFVNIEEDTRKLQESIRRDLEKLNENAKGLANKLLEGLHKNSQSINQLSKSYQESSSEILQNLGDICDAVRVLLESQSGSSSSRFTAP</sequence>
<evidence type="ECO:0000313" key="3">
    <source>
        <dbReference type="Proteomes" id="UP000228380"/>
    </source>
</evidence>
<dbReference type="KEGG" id="pda:120110489"/>
<gene>
    <name evidence="4" type="primary">LOC120110489</name>
</gene>
<protein>
    <submittedName>
        <fullName evidence="4">Uncharacterized protein LOC120110489 isoform X1</fullName>
    </submittedName>
</protein>
<dbReference type="RefSeq" id="XP_038981516.1">
    <property type="nucleotide sequence ID" value="XM_039125588.1"/>
</dbReference>
<proteinExistence type="predicted"/>
<evidence type="ECO:0000256" key="1">
    <source>
        <dbReference type="SAM" id="Coils"/>
    </source>
</evidence>
<accession>A0A8B9A4F6</accession>
<dbReference type="AlphaFoldDB" id="A0A8B9A4F6"/>
<dbReference type="Proteomes" id="UP000228380">
    <property type="component" value="Chromosome 4"/>
</dbReference>
<reference evidence="4" key="2">
    <citation type="submission" date="2025-08" db="UniProtKB">
        <authorList>
            <consortium name="RefSeq"/>
        </authorList>
    </citation>
    <scope>IDENTIFICATION</scope>
    <source>
        <tissue evidence="4">Young leaves</tissue>
    </source>
</reference>
<evidence type="ECO:0000256" key="2">
    <source>
        <dbReference type="SAM" id="MobiDB-lite"/>
    </source>
</evidence>
<feature type="compositionally biased region" description="Pro residues" evidence="2">
    <location>
        <begin position="18"/>
        <end position="34"/>
    </location>
</feature>
<keyword evidence="1" id="KW-0175">Coiled coil</keyword>
<evidence type="ECO:0000313" key="4">
    <source>
        <dbReference type="RefSeq" id="XP_038981516.1"/>
    </source>
</evidence>
<name>A0A8B9A4F6_PHODC</name>
<keyword evidence="3" id="KW-1185">Reference proteome</keyword>
<feature type="region of interest" description="Disordered" evidence="2">
    <location>
        <begin position="1"/>
        <end position="54"/>
    </location>
</feature>
<dbReference type="GeneID" id="120110489"/>